<organism evidence="2 3">
    <name type="scientific">Candidatus Portiera aleyrodidarum</name>
    <name type="common">primary endosymbiont of Bemisia tabaci</name>
    <dbReference type="NCBI Taxonomy" id="91844"/>
    <lineage>
        <taxon>Bacteria</taxon>
        <taxon>Pseudomonadati</taxon>
        <taxon>Pseudomonadota</taxon>
        <taxon>Gammaproteobacteria</taxon>
        <taxon>Candidatus Johnevansiales</taxon>
        <taxon>Candidatus Johnevansiaceae</taxon>
        <taxon>Candidatus Portiera</taxon>
    </lineage>
</organism>
<accession>A0A8D9JSE9</accession>
<evidence type="ECO:0000259" key="1">
    <source>
        <dbReference type="Pfam" id="PF01458"/>
    </source>
</evidence>
<dbReference type="EMBL" id="LN649255">
    <property type="protein sequence ID" value="CEI58747.1"/>
    <property type="molecule type" value="Genomic_DNA"/>
</dbReference>
<dbReference type="KEGG" id="plc:PAD_185"/>
<feature type="domain" description="SUF system FeS cluster assembly SufBD core" evidence="1">
    <location>
        <begin position="102"/>
        <end position="320"/>
    </location>
</feature>
<dbReference type="GO" id="GO:0016226">
    <property type="term" value="P:iron-sulfur cluster assembly"/>
    <property type="evidence" value="ECO:0007669"/>
    <property type="project" value="InterPro"/>
</dbReference>
<dbReference type="RefSeq" id="WP_258172080.1">
    <property type="nucleotide sequence ID" value="NZ_LN649255.1"/>
</dbReference>
<dbReference type="SUPFAM" id="SSF101960">
    <property type="entry name" value="Stabilizer of iron transporter SufD"/>
    <property type="match status" value="1"/>
</dbReference>
<dbReference type="Proteomes" id="UP000032800">
    <property type="component" value="Chromosome I"/>
</dbReference>
<dbReference type="InterPro" id="IPR000825">
    <property type="entry name" value="SUF_FeS_clus_asmbl_SufBD_core"/>
</dbReference>
<dbReference type="PANTHER" id="PTHR43575:SF1">
    <property type="entry name" value="PROTEIN ABCI7, CHLOROPLASTIC"/>
    <property type="match status" value="1"/>
</dbReference>
<dbReference type="PANTHER" id="PTHR43575">
    <property type="entry name" value="PROTEIN ABCI7, CHLOROPLASTIC"/>
    <property type="match status" value="1"/>
</dbReference>
<name>A0A8D9JSE9_9GAMM</name>
<evidence type="ECO:0000313" key="2">
    <source>
        <dbReference type="EMBL" id="CEI58747.1"/>
    </source>
</evidence>
<protein>
    <submittedName>
        <fullName evidence="2">FeS cluster assembly protein SufD</fullName>
    </submittedName>
</protein>
<evidence type="ECO:0000313" key="3">
    <source>
        <dbReference type="Proteomes" id="UP000032800"/>
    </source>
</evidence>
<gene>
    <name evidence="2" type="primary">sufD</name>
    <name evidence="2" type="ORF">PAD_185</name>
</gene>
<sequence length="361" mass="43111">MKNMFSNIKKSILNIDAYLIVFIDGRLSKKYSTINKLYGIEIIYLKNIILNNIKYKIKQGFIKLNRFNGLILYIKSNIKIKKPIYFLYISNKKIYIKKNNLKILIYIEKNINIKIIEHYINKNNIKNINNIFFEININNNTKIDFYKLEELNILDIHLSNMIVNQKKFSKYYFYNINLFCYLLYNKLIINLNKKYSKCILLGLFYPKYKNFIKNNIIINHNYNFTSSNIDFKGIIDNNGKGIFNCYIMIRNNIKNVYGIQKNNNILLSNNSIIKTNPKLKIKSKDVFCTHSTVTGKINKDYIFYLRTRGIKKEIAKNLILLSIINQFFKKIKNISLKKYFFLKIIKNISKKINSFKDKYML</sequence>
<reference evidence="2 3" key="1">
    <citation type="journal article" date="2015" name="Genome Biol. Evol.">
        <title>Genome evolution in the primary endosymbiont of whiteflies sheds light on their divergence.</title>
        <authorList>
            <person name="Santos-Garcia D."/>
            <person name="Vargas-Chavez C."/>
            <person name="Moya A."/>
            <person name="Latorre A."/>
            <person name="Silva"/>
            <person name="F J."/>
        </authorList>
    </citation>
    <scope>NUCLEOTIDE SEQUENCE [LARGE SCALE GENOMIC DNA]</scope>
    <source>
        <strain evidence="3">AD-VLC</strain>
    </source>
</reference>
<dbReference type="Pfam" id="PF01458">
    <property type="entry name" value="SUFBD_core"/>
    <property type="match status" value="1"/>
</dbReference>
<dbReference type="InterPro" id="IPR055346">
    <property type="entry name" value="Fe-S_cluster_assembly_SufBD"/>
</dbReference>
<dbReference type="AlphaFoldDB" id="A0A8D9JSE9"/>
<dbReference type="InterPro" id="IPR037284">
    <property type="entry name" value="SUF_FeS_clus_asmbl_SufBD_sf"/>
</dbReference>
<proteinExistence type="predicted"/>